<keyword evidence="4" id="KW-0325">Glycoprotein</keyword>
<dbReference type="FunFam" id="3.10.250.10:FF:000002">
    <property type="entry name" value="Scavenger receptor cysteine-rich type 1 protein M130"/>
    <property type="match status" value="1"/>
</dbReference>
<accession>A0A3B3RUS1</accession>
<evidence type="ECO:0000259" key="6">
    <source>
        <dbReference type="PROSITE" id="PS50287"/>
    </source>
</evidence>
<dbReference type="PANTHER" id="PTHR47653:SF1">
    <property type="entry name" value="DELETED IN MALIGNANT BRAIN TUMORS 1 PROTEIN"/>
    <property type="match status" value="1"/>
</dbReference>
<dbReference type="PRINTS" id="PR00258">
    <property type="entry name" value="SPERACTRCPTR"/>
</dbReference>
<evidence type="ECO:0000313" key="7">
    <source>
        <dbReference type="Ensembl" id="ENSPKIP00000021595.1"/>
    </source>
</evidence>
<dbReference type="GO" id="GO:0045217">
    <property type="term" value="P:cell-cell junction maintenance"/>
    <property type="evidence" value="ECO:0007669"/>
    <property type="project" value="TreeGrafter"/>
</dbReference>
<dbReference type="SUPFAM" id="SSF56487">
    <property type="entry name" value="SRCR-like"/>
    <property type="match status" value="1"/>
</dbReference>
<dbReference type="PANTHER" id="PTHR47653">
    <property type="entry name" value="PROTEIN BARK BEETLE"/>
    <property type="match status" value="1"/>
</dbReference>
<name>A0A3B3RUS1_9TELE</name>
<evidence type="ECO:0000313" key="8">
    <source>
        <dbReference type="Proteomes" id="UP000261540"/>
    </source>
</evidence>
<keyword evidence="1" id="KW-0732">Signal</keyword>
<reference evidence="7" key="2">
    <citation type="submission" date="2025-09" db="UniProtKB">
        <authorList>
            <consortium name="Ensembl"/>
        </authorList>
    </citation>
    <scope>IDENTIFICATION</scope>
</reference>
<organism evidence="7 8">
    <name type="scientific">Paramormyrops kingsleyae</name>
    <dbReference type="NCBI Taxonomy" id="1676925"/>
    <lineage>
        <taxon>Eukaryota</taxon>
        <taxon>Metazoa</taxon>
        <taxon>Chordata</taxon>
        <taxon>Craniata</taxon>
        <taxon>Vertebrata</taxon>
        <taxon>Euteleostomi</taxon>
        <taxon>Actinopterygii</taxon>
        <taxon>Neopterygii</taxon>
        <taxon>Teleostei</taxon>
        <taxon>Osteoglossocephala</taxon>
        <taxon>Osteoglossomorpha</taxon>
        <taxon>Osteoglossiformes</taxon>
        <taxon>Mormyridae</taxon>
        <taxon>Paramormyrops</taxon>
    </lineage>
</organism>
<feature type="disulfide bond" evidence="5">
    <location>
        <begin position="91"/>
        <end position="101"/>
    </location>
</feature>
<dbReference type="GeneTree" id="ENSGT00940000155987"/>
<feature type="domain" description="SRCR" evidence="6">
    <location>
        <begin position="22"/>
        <end position="122"/>
    </location>
</feature>
<proteinExistence type="predicted"/>
<dbReference type="Pfam" id="PF00530">
    <property type="entry name" value="SRCR"/>
    <property type="match status" value="1"/>
</dbReference>
<evidence type="ECO:0000256" key="5">
    <source>
        <dbReference type="PROSITE-ProRule" id="PRU00196"/>
    </source>
</evidence>
<evidence type="ECO:0000256" key="3">
    <source>
        <dbReference type="ARBA" id="ARBA00023157"/>
    </source>
</evidence>
<protein>
    <recommendedName>
        <fullName evidence="6">SRCR domain-containing protein</fullName>
    </recommendedName>
</protein>
<dbReference type="InterPro" id="IPR001190">
    <property type="entry name" value="SRCR"/>
</dbReference>
<evidence type="ECO:0000256" key="2">
    <source>
        <dbReference type="ARBA" id="ARBA00022737"/>
    </source>
</evidence>
<keyword evidence="2" id="KW-0677">Repeat</keyword>
<keyword evidence="8" id="KW-1185">Reference proteome</keyword>
<dbReference type="GO" id="GO:0016020">
    <property type="term" value="C:membrane"/>
    <property type="evidence" value="ECO:0007669"/>
    <property type="project" value="InterPro"/>
</dbReference>
<evidence type="ECO:0000256" key="4">
    <source>
        <dbReference type="ARBA" id="ARBA00023180"/>
    </source>
</evidence>
<dbReference type="AlphaFoldDB" id="A0A3B3RUS1"/>
<evidence type="ECO:0000256" key="1">
    <source>
        <dbReference type="ARBA" id="ARBA00022729"/>
    </source>
</evidence>
<dbReference type="SMART" id="SM00202">
    <property type="entry name" value="SR"/>
    <property type="match status" value="1"/>
</dbReference>
<feature type="disulfide bond" evidence="5">
    <location>
        <begin position="47"/>
        <end position="111"/>
    </location>
</feature>
<dbReference type="Ensembl" id="ENSPKIT00000002236.1">
    <property type="protein sequence ID" value="ENSPKIP00000021595.1"/>
    <property type="gene ID" value="ENSPKIG00000005928.1"/>
</dbReference>
<keyword evidence="3 5" id="KW-1015">Disulfide bond</keyword>
<dbReference type="InterPro" id="IPR036772">
    <property type="entry name" value="SRCR-like_dom_sf"/>
</dbReference>
<feature type="disulfide bond" evidence="5">
    <location>
        <begin position="60"/>
        <end position="121"/>
    </location>
</feature>
<sequence length="171" mass="19494">RINYRIFFIYDLLMLLRQDCDVRLVGGGDPCAGRVEVLHEGQWGTVCDHDWDMKDAAVVCRQLQCGTALRNPVPTFFDPGTGPIWLDEVDCKGTEMSLWHCPSAWWGQNGCVRKEDVGVVCSGKEKVYYDIGLFYTVQIRQVVWIEDQVVTDTPTSPCPPILCQKEDRYET</sequence>
<dbReference type="Proteomes" id="UP000261540">
    <property type="component" value="Unplaced"/>
</dbReference>
<dbReference type="InterPro" id="IPR053243">
    <property type="entry name" value="SJ_maturation_regulator"/>
</dbReference>
<dbReference type="PROSITE" id="PS50287">
    <property type="entry name" value="SRCR_2"/>
    <property type="match status" value="1"/>
</dbReference>
<dbReference type="Gene3D" id="3.10.250.10">
    <property type="entry name" value="SRCR-like domain"/>
    <property type="match status" value="1"/>
</dbReference>
<reference evidence="7" key="1">
    <citation type="submission" date="2025-08" db="UniProtKB">
        <authorList>
            <consortium name="Ensembl"/>
        </authorList>
    </citation>
    <scope>IDENTIFICATION</scope>
</reference>